<protein>
    <recommendedName>
        <fullName evidence="4">Lipoprotein</fullName>
    </recommendedName>
</protein>
<name>A0ABY3XC82_9GAMM</name>
<reference evidence="2 3" key="1">
    <citation type="submission" date="2022-03" db="EMBL/GenBank/DDBJ databases">
        <title>Complete genome sequence of Lysobacter capsici VKM B-2533 and Lysobacter gummosus 10.1.1, promising sources of lytic agents.</title>
        <authorList>
            <person name="Tarlachkov S.V."/>
            <person name="Kudryakova I.V."/>
            <person name="Afoshin A.S."/>
            <person name="Leontyevskaya E.A."/>
            <person name="Leontyevskaya N.V."/>
        </authorList>
    </citation>
    <scope>NUCLEOTIDE SEQUENCE [LARGE SCALE GENOMIC DNA]</scope>
    <source>
        <strain evidence="2 3">10.1.1</strain>
    </source>
</reference>
<sequence length="175" mass="19615">MRRHRSWMMLNPSSALTACDFRPSAGRATQWLEQNPQPGQRPSRLTSAPRDSNNEKIQKLLLLGFFTMLASCGCETGHVGTVYSPDRKHKAVLEQSQGAPGMCFTSVHVMSVPPMEASTVTDPIAGFEAPYDYKQLKIRWISNDTLQASYPGFRPGEFPRSSFRSGDEIKFEFPK</sequence>
<keyword evidence="3" id="KW-1185">Reference proteome</keyword>
<evidence type="ECO:0000313" key="3">
    <source>
        <dbReference type="Proteomes" id="UP000829194"/>
    </source>
</evidence>
<organism evidence="2 3">
    <name type="scientific">Lysobacter gummosus</name>
    <dbReference type="NCBI Taxonomy" id="262324"/>
    <lineage>
        <taxon>Bacteria</taxon>
        <taxon>Pseudomonadati</taxon>
        <taxon>Pseudomonadota</taxon>
        <taxon>Gammaproteobacteria</taxon>
        <taxon>Lysobacterales</taxon>
        <taxon>Lysobacteraceae</taxon>
        <taxon>Lysobacter</taxon>
    </lineage>
</organism>
<evidence type="ECO:0000256" key="1">
    <source>
        <dbReference type="SAM" id="MobiDB-lite"/>
    </source>
</evidence>
<dbReference type="EMBL" id="CP093547">
    <property type="protein sequence ID" value="UNP28762.1"/>
    <property type="molecule type" value="Genomic_DNA"/>
</dbReference>
<gene>
    <name evidence="2" type="ORF">MOV92_20115</name>
</gene>
<evidence type="ECO:0008006" key="4">
    <source>
        <dbReference type="Google" id="ProtNLM"/>
    </source>
</evidence>
<feature type="region of interest" description="Disordered" evidence="1">
    <location>
        <begin position="32"/>
        <end position="51"/>
    </location>
</feature>
<proteinExistence type="predicted"/>
<dbReference type="RefSeq" id="WP_148649027.1">
    <property type="nucleotide sequence ID" value="NZ_CP011131.1"/>
</dbReference>
<evidence type="ECO:0000313" key="2">
    <source>
        <dbReference type="EMBL" id="UNP28762.1"/>
    </source>
</evidence>
<dbReference type="PROSITE" id="PS51257">
    <property type="entry name" value="PROKAR_LIPOPROTEIN"/>
    <property type="match status" value="1"/>
</dbReference>
<dbReference type="Proteomes" id="UP000829194">
    <property type="component" value="Chromosome"/>
</dbReference>
<accession>A0ABY3XC82</accession>